<gene>
    <name evidence="8" type="ORF">DFL_008516</name>
</gene>
<keyword evidence="2" id="KW-0479">Metal-binding</keyword>
<dbReference type="GeneID" id="93590827"/>
<evidence type="ECO:0000256" key="1">
    <source>
        <dbReference type="ARBA" id="ARBA00004123"/>
    </source>
</evidence>
<evidence type="ECO:0000256" key="5">
    <source>
        <dbReference type="ARBA" id="ARBA00023242"/>
    </source>
</evidence>
<dbReference type="Gene3D" id="3.30.40.10">
    <property type="entry name" value="Zinc/RING finger domain, C3HC4 (zinc finger)"/>
    <property type="match status" value="1"/>
</dbReference>
<dbReference type="InterPro" id="IPR011011">
    <property type="entry name" value="Znf_FYVE_PHD"/>
</dbReference>
<dbReference type="STRING" id="97331.A0A436ZP92"/>
<sequence length="311" mass="35015">MKSRPLHSANGNPKGSGETLYCICRKPDTGKWMIGCDGCDDWFHGECVNVRPIEEDLVDQYFCPGCLEKNLGITTWKRKCRLPSCPRPAATNAEPPSKYCTPEHGVEFFKSKIPLADYAPGEVAALANAVNDAASFRKLGDSVPAPSSPAARAKIDNLLLADFEKLRPQKEAISLQQSRLTTRTKFINMAKDRQKRVADELRAEENQPSKGSKEICGFDMRLALDDEDFAEWCETEEGKAIFESGAIGGREDLCIKKKCEKHKYWLRIAVEDMELEERLISEGSAVIANEENELRQRQNIKSLMEENQRLR</sequence>
<dbReference type="Proteomes" id="UP000283090">
    <property type="component" value="Unassembled WGS sequence"/>
</dbReference>
<name>A0A436ZP92_ARTFL</name>
<dbReference type="PANTHER" id="PTHR46174:SF1">
    <property type="entry name" value="CXXC-TYPE ZINC FINGER PROTEIN 1"/>
    <property type="match status" value="1"/>
</dbReference>
<evidence type="ECO:0000256" key="2">
    <source>
        <dbReference type="ARBA" id="ARBA00022723"/>
    </source>
</evidence>
<dbReference type="GO" id="GO:0008270">
    <property type="term" value="F:zinc ion binding"/>
    <property type="evidence" value="ECO:0007669"/>
    <property type="project" value="UniProtKB-KW"/>
</dbReference>
<dbReference type="OrthoDB" id="436852at2759"/>
<reference evidence="8 9" key="1">
    <citation type="submission" date="2019-01" db="EMBL/GenBank/DDBJ databases">
        <title>Intercellular communication is required for trap formation in the nematode-trapping fungus Duddingtonia flagrans.</title>
        <authorList>
            <person name="Youssar L."/>
            <person name="Wernet V."/>
            <person name="Hensel N."/>
            <person name="Hildebrandt H.-G."/>
            <person name="Fischer R."/>
        </authorList>
    </citation>
    <scope>NUCLEOTIDE SEQUENCE [LARGE SCALE GENOMIC DNA]</scope>
    <source>
        <strain evidence="8 9">CBS H-5679</strain>
    </source>
</reference>
<comment type="caution">
    <text evidence="8">The sequence shown here is derived from an EMBL/GenBank/DDBJ whole genome shotgun (WGS) entry which is preliminary data.</text>
</comment>
<organism evidence="8 9">
    <name type="scientific">Arthrobotrys flagrans</name>
    <name type="common">Nematode-trapping fungus</name>
    <name type="synonym">Trichothecium flagrans</name>
    <dbReference type="NCBI Taxonomy" id="97331"/>
    <lineage>
        <taxon>Eukaryota</taxon>
        <taxon>Fungi</taxon>
        <taxon>Dikarya</taxon>
        <taxon>Ascomycota</taxon>
        <taxon>Pezizomycotina</taxon>
        <taxon>Orbiliomycetes</taxon>
        <taxon>Orbiliales</taxon>
        <taxon>Orbiliaceae</taxon>
        <taxon>Arthrobotrys</taxon>
    </lineage>
</organism>
<evidence type="ECO:0000256" key="6">
    <source>
        <dbReference type="PROSITE-ProRule" id="PRU00146"/>
    </source>
</evidence>
<dbReference type="EMBL" id="SAEB01000012">
    <property type="protein sequence ID" value="RVD80622.1"/>
    <property type="molecule type" value="Genomic_DNA"/>
</dbReference>
<dbReference type="SMART" id="SM00249">
    <property type="entry name" value="PHD"/>
    <property type="match status" value="1"/>
</dbReference>
<feature type="domain" description="PHD-type" evidence="7">
    <location>
        <begin position="19"/>
        <end position="69"/>
    </location>
</feature>
<keyword evidence="5" id="KW-0539">Nucleus</keyword>
<evidence type="ECO:0000313" key="8">
    <source>
        <dbReference type="EMBL" id="RVD80622.1"/>
    </source>
</evidence>
<dbReference type="InterPro" id="IPR001965">
    <property type="entry name" value="Znf_PHD"/>
</dbReference>
<dbReference type="InterPro" id="IPR019787">
    <property type="entry name" value="Znf_PHD-finger"/>
</dbReference>
<comment type="subcellular location">
    <subcellularLocation>
        <location evidence="1">Nucleus</location>
    </subcellularLocation>
</comment>
<dbReference type="PROSITE" id="PS50016">
    <property type="entry name" value="ZF_PHD_2"/>
    <property type="match status" value="1"/>
</dbReference>
<dbReference type="RefSeq" id="XP_067486166.1">
    <property type="nucleotide sequence ID" value="XM_067638261.1"/>
</dbReference>
<dbReference type="GO" id="GO:0045893">
    <property type="term" value="P:positive regulation of DNA-templated transcription"/>
    <property type="evidence" value="ECO:0007669"/>
    <property type="project" value="TreeGrafter"/>
</dbReference>
<dbReference type="PANTHER" id="PTHR46174">
    <property type="entry name" value="CXXC-TYPE ZINC FINGER PROTEIN 1"/>
    <property type="match status" value="1"/>
</dbReference>
<dbReference type="Pfam" id="PF00628">
    <property type="entry name" value="PHD"/>
    <property type="match status" value="1"/>
</dbReference>
<dbReference type="CDD" id="cd16039">
    <property type="entry name" value="PHD_SPP1"/>
    <property type="match status" value="1"/>
</dbReference>
<protein>
    <recommendedName>
        <fullName evidence="7">PHD-type domain-containing protein</fullName>
    </recommendedName>
</protein>
<evidence type="ECO:0000256" key="3">
    <source>
        <dbReference type="ARBA" id="ARBA00022771"/>
    </source>
</evidence>
<dbReference type="InterPro" id="IPR019786">
    <property type="entry name" value="Zinc_finger_PHD-type_CS"/>
</dbReference>
<accession>A0A436ZP92</accession>
<dbReference type="GO" id="GO:0048188">
    <property type="term" value="C:Set1C/COMPASS complex"/>
    <property type="evidence" value="ECO:0007669"/>
    <property type="project" value="InterPro"/>
</dbReference>
<keyword evidence="4" id="KW-0862">Zinc</keyword>
<evidence type="ECO:0000313" key="9">
    <source>
        <dbReference type="Proteomes" id="UP000283090"/>
    </source>
</evidence>
<dbReference type="VEuPathDB" id="FungiDB:DFL_008516"/>
<keyword evidence="9" id="KW-1185">Reference proteome</keyword>
<dbReference type="InterPro" id="IPR013083">
    <property type="entry name" value="Znf_RING/FYVE/PHD"/>
</dbReference>
<keyword evidence="3 6" id="KW-0863">Zinc-finger</keyword>
<dbReference type="PROSITE" id="PS01359">
    <property type="entry name" value="ZF_PHD_1"/>
    <property type="match status" value="1"/>
</dbReference>
<dbReference type="SUPFAM" id="SSF57903">
    <property type="entry name" value="FYVE/PHD zinc finger"/>
    <property type="match status" value="1"/>
</dbReference>
<dbReference type="InterPro" id="IPR037869">
    <property type="entry name" value="Spp1/CFP1"/>
</dbReference>
<dbReference type="AlphaFoldDB" id="A0A436ZP92"/>
<evidence type="ECO:0000256" key="4">
    <source>
        <dbReference type="ARBA" id="ARBA00022833"/>
    </source>
</evidence>
<evidence type="ECO:0000259" key="7">
    <source>
        <dbReference type="PROSITE" id="PS50016"/>
    </source>
</evidence>
<proteinExistence type="predicted"/>